<feature type="region of interest" description="Disordered" evidence="1">
    <location>
        <begin position="1"/>
        <end position="22"/>
    </location>
</feature>
<keyword evidence="3" id="KW-1185">Reference proteome</keyword>
<evidence type="ECO:0000313" key="3">
    <source>
        <dbReference type="Proteomes" id="UP001066276"/>
    </source>
</evidence>
<dbReference type="EMBL" id="JANPWB010000009">
    <property type="protein sequence ID" value="KAJ1156217.1"/>
    <property type="molecule type" value="Genomic_DNA"/>
</dbReference>
<dbReference type="AlphaFoldDB" id="A0AAV7RWY8"/>
<evidence type="ECO:0000313" key="2">
    <source>
        <dbReference type="EMBL" id="KAJ1156217.1"/>
    </source>
</evidence>
<dbReference type="Proteomes" id="UP001066276">
    <property type="component" value="Chromosome 5"/>
</dbReference>
<feature type="region of interest" description="Disordered" evidence="1">
    <location>
        <begin position="103"/>
        <end position="124"/>
    </location>
</feature>
<proteinExistence type="predicted"/>
<comment type="caution">
    <text evidence="2">The sequence shown here is derived from an EMBL/GenBank/DDBJ whole genome shotgun (WGS) entry which is preliminary data.</text>
</comment>
<accession>A0AAV7RWY8</accession>
<protein>
    <submittedName>
        <fullName evidence="2">Uncharacterized protein</fullName>
    </submittedName>
</protein>
<sequence>MTEDKCPHGREGSLEAGLRRPGLHHSPLLYSKDWTAGGSTVQSPHFINGGGGSEGYGEKCCLARPIPLPCRAMSFPEKPAGREGGARTLKAGEETAVVLRNPGRGSALKRRTAHSPHGGEAAPQLQKNAFTLEDPLLFIEGARTASHLLKTEFRMAIRFKKNPSKAGLAPGFWMW</sequence>
<organism evidence="2 3">
    <name type="scientific">Pleurodeles waltl</name>
    <name type="common">Iberian ribbed newt</name>
    <dbReference type="NCBI Taxonomy" id="8319"/>
    <lineage>
        <taxon>Eukaryota</taxon>
        <taxon>Metazoa</taxon>
        <taxon>Chordata</taxon>
        <taxon>Craniata</taxon>
        <taxon>Vertebrata</taxon>
        <taxon>Euteleostomi</taxon>
        <taxon>Amphibia</taxon>
        <taxon>Batrachia</taxon>
        <taxon>Caudata</taxon>
        <taxon>Salamandroidea</taxon>
        <taxon>Salamandridae</taxon>
        <taxon>Pleurodelinae</taxon>
        <taxon>Pleurodeles</taxon>
    </lineage>
</organism>
<gene>
    <name evidence="2" type="ORF">NDU88_008941</name>
</gene>
<name>A0AAV7RWY8_PLEWA</name>
<reference evidence="2" key="1">
    <citation type="journal article" date="2022" name="bioRxiv">
        <title>Sequencing and chromosome-scale assembly of the giantPleurodeles waltlgenome.</title>
        <authorList>
            <person name="Brown T."/>
            <person name="Elewa A."/>
            <person name="Iarovenko S."/>
            <person name="Subramanian E."/>
            <person name="Araus A.J."/>
            <person name="Petzold A."/>
            <person name="Susuki M."/>
            <person name="Suzuki K.-i.T."/>
            <person name="Hayashi T."/>
            <person name="Toyoda A."/>
            <person name="Oliveira C."/>
            <person name="Osipova E."/>
            <person name="Leigh N.D."/>
            <person name="Simon A."/>
            <person name="Yun M.H."/>
        </authorList>
    </citation>
    <scope>NUCLEOTIDE SEQUENCE</scope>
    <source>
        <strain evidence="2">20211129_DDA</strain>
        <tissue evidence="2">Liver</tissue>
    </source>
</reference>
<feature type="compositionally biased region" description="Basic and acidic residues" evidence="1">
    <location>
        <begin position="1"/>
        <end position="13"/>
    </location>
</feature>
<evidence type="ECO:0000256" key="1">
    <source>
        <dbReference type="SAM" id="MobiDB-lite"/>
    </source>
</evidence>